<evidence type="ECO:0000313" key="2">
    <source>
        <dbReference type="Proteomes" id="UP001230649"/>
    </source>
</evidence>
<name>A0ACC2X0D1_9TREE</name>
<evidence type="ECO:0000313" key="1">
    <source>
        <dbReference type="EMBL" id="KAJ9117223.1"/>
    </source>
</evidence>
<comment type="caution">
    <text evidence="1">The sequence shown here is derived from an EMBL/GenBank/DDBJ whole genome shotgun (WGS) entry which is preliminary data.</text>
</comment>
<sequence>MSSWNAAQYQRSTSGSYPAPGSGPAAGASGSSDSRYANYQPPQAQPQAILQSSYAQQGAQQEYPGGYDGQYSSEYSNSHYAGHNYYPNDPPFSAPPVNGANNGGTASPGARSGQGVVDPSAPEPFPPASNSPGARQMSHEIPGHHNYDSYYSDAPGNYGSYDGYPSQYGGENPQSASASSWSAAAQQKVPNSAPVHGSSGNGYNSYHNNSYNSSNPQYANNYGYSNGPQSAQPYYNQGNYLSGNPTSANQWNQPWSGGVNPQAMSGYSSTYNRGVPPQPQALAAAAQAANQFPGSHNKGSPVAMYSQGTMPPQAVQTSITPQQAASLPPPSLATVAASAINPQAVSGDYAGLGKRSAEDSVPAAAGGMKKVKLTKKEEKEKNAPNEPPAPTKSHLKPPKQAHSAWQLFFTDQLNAAKANAKPDSKLNVAHVAKDAGELYKRIPAEAKAEYNRRAAEAREQYHRELEAWKATLTPEDIKLENAFRAGQRKAGKSRKGNMKDTNAPKKPLSAYFLFLKAIRTSAELTRRVFETETETTKQSMMAAKRWRSFDDEQKRPFLRQAEADKAEYETLKKQYEDDAAARLRGESPEHRSFVPTYANDEVPRELLPAVVPNEGCDMETLLVKPSPESHHHHIKASPPDLDHIKASPESIAAFIKAEDEGHAHHDDLTADLPTPSADPTRARAYSRHCGLCQA</sequence>
<accession>A0ACC2X0D1</accession>
<proteinExistence type="predicted"/>
<organism evidence="1 2">
    <name type="scientific">Naganishia adeliensis</name>
    <dbReference type="NCBI Taxonomy" id="92952"/>
    <lineage>
        <taxon>Eukaryota</taxon>
        <taxon>Fungi</taxon>
        <taxon>Dikarya</taxon>
        <taxon>Basidiomycota</taxon>
        <taxon>Agaricomycotina</taxon>
        <taxon>Tremellomycetes</taxon>
        <taxon>Filobasidiales</taxon>
        <taxon>Filobasidiaceae</taxon>
        <taxon>Naganishia</taxon>
    </lineage>
</organism>
<gene>
    <name evidence="1" type="ORF">QFC20_000367</name>
</gene>
<dbReference type="Proteomes" id="UP001230649">
    <property type="component" value="Unassembled WGS sequence"/>
</dbReference>
<keyword evidence="2" id="KW-1185">Reference proteome</keyword>
<protein>
    <submittedName>
        <fullName evidence="1">Uncharacterized protein</fullName>
    </submittedName>
</protein>
<dbReference type="EMBL" id="JASBWS010000002">
    <property type="protein sequence ID" value="KAJ9117223.1"/>
    <property type="molecule type" value="Genomic_DNA"/>
</dbReference>
<reference evidence="1" key="1">
    <citation type="submission" date="2023-04" db="EMBL/GenBank/DDBJ databases">
        <title>Draft Genome sequencing of Naganishia species isolated from polar environments using Oxford Nanopore Technology.</title>
        <authorList>
            <person name="Leo P."/>
            <person name="Venkateswaran K."/>
        </authorList>
    </citation>
    <scope>NUCLEOTIDE SEQUENCE</scope>
    <source>
        <strain evidence="1">MNA-CCFEE 5262</strain>
    </source>
</reference>